<dbReference type="SUPFAM" id="SSF53448">
    <property type="entry name" value="Nucleotide-diphospho-sugar transferases"/>
    <property type="match status" value="1"/>
</dbReference>
<dbReference type="CDD" id="cd00761">
    <property type="entry name" value="Glyco_tranf_GTA_type"/>
    <property type="match status" value="1"/>
</dbReference>
<feature type="domain" description="Glycosyltransferase 2-like" evidence="2">
    <location>
        <begin position="5"/>
        <end position="133"/>
    </location>
</feature>
<protein>
    <submittedName>
        <fullName evidence="3">Glycosyltransferase family 2 protein</fullName>
    </submittedName>
</protein>
<proteinExistence type="predicted"/>
<dbReference type="PANTHER" id="PTHR22916">
    <property type="entry name" value="GLYCOSYLTRANSFERASE"/>
    <property type="match status" value="1"/>
</dbReference>
<organism evidence="3">
    <name type="scientific">Bradyrhizobium sp. LLZ17</name>
    <dbReference type="NCBI Taxonomy" id="3239388"/>
    <lineage>
        <taxon>Bacteria</taxon>
        <taxon>Pseudomonadati</taxon>
        <taxon>Pseudomonadota</taxon>
        <taxon>Alphaproteobacteria</taxon>
        <taxon>Hyphomicrobiales</taxon>
        <taxon>Nitrobacteraceae</taxon>
        <taxon>Bradyrhizobium</taxon>
    </lineage>
</organism>
<evidence type="ECO:0000259" key="2">
    <source>
        <dbReference type="Pfam" id="PF00535"/>
    </source>
</evidence>
<reference evidence="3" key="1">
    <citation type="submission" date="2024-08" db="EMBL/GenBank/DDBJ databases">
        <authorList>
            <person name="Chaddad Z."/>
            <person name="Lamrabet M."/>
            <person name="Bouhnik O."/>
            <person name="Alami S."/>
            <person name="Wipf D."/>
            <person name="Courty P.E."/>
            <person name="Missbah El Idrissi M."/>
        </authorList>
    </citation>
    <scope>NUCLEOTIDE SEQUENCE</scope>
    <source>
        <strain evidence="3">LLZ17</strain>
    </source>
</reference>
<accession>A0AB39XSB3</accession>
<dbReference type="GO" id="GO:0016758">
    <property type="term" value="F:hexosyltransferase activity"/>
    <property type="evidence" value="ECO:0007669"/>
    <property type="project" value="UniProtKB-ARBA"/>
</dbReference>
<sequence length="171" mass="19255">MNLVSIVIPAYNAERFIARTLASAQAQTYEKLEIIVIDDGSTDNTRSVVEAIAATDKRLELISTPNRGVARARNLGIENARGPYVAFLDADDLWHPTKIARQVEALDTHRSDPSWGWRLFLSPHHKRGGPSNRHRSDLSRLSRLYPGARPRAQVHRKRKQSVGPSRCRDGR</sequence>
<evidence type="ECO:0000256" key="1">
    <source>
        <dbReference type="SAM" id="MobiDB-lite"/>
    </source>
</evidence>
<dbReference type="PANTHER" id="PTHR22916:SF3">
    <property type="entry name" value="UDP-GLCNAC:BETAGAL BETA-1,3-N-ACETYLGLUCOSAMINYLTRANSFERASE-LIKE PROTEIN 1"/>
    <property type="match status" value="1"/>
</dbReference>
<dbReference type="AlphaFoldDB" id="A0AB39XSB3"/>
<dbReference type="InterPro" id="IPR029044">
    <property type="entry name" value="Nucleotide-diphossugar_trans"/>
</dbReference>
<dbReference type="EMBL" id="CP165734">
    <property type="protein sequence ID" value="XDV60663.1"/>
    <property type="molecule type" value="Genomic_DNA"/>
</dbReference>
<dbReference type="Pfam" id="PF00535">
    <property type="entry name" value="Glycos_transf_2"/>
    <property type="match status" value="1"/>
</dbReference>
<gene>
    <name evidence="3" type="ORF">AB8Z38_15810</name>
</gene>
<feature type="region of interest" description="Disordered" evidence="1">
    <location>
        <begin position="145"/>
        <end position="171"/>
    </location>
</feature>
<dbReference type="Gene3D" id="3.90.550.10">
    <property type="entry name" value="Spore Coat Polysaccharide Biosynthesis Protein SpsA, Chain A"/>
    <property type="match status" value="1"/>
</dbReference>
<name>A0AB39XSB3_9BRAD</name>
<dbReference type="RefSeq" id="WP_369726014.1">
    <property type="nucleotide sequence ID" value="NZ_CP165734.1"/>
</dbReference>
<dbReference type="InterPro" id="IPR001173">
    <property type="entry name" value="Glyco_trans_2-like"/>
</dbReference>
<evidence type="ECO:0000313" key="3">
    <source>
        <dbReference type="EMBL" id="XDV60663.1"/>
    </source>
</evidence>